<accession>X1UNH2</accession>
<keyword evidence="1" id="KW-1133">Transmembrane helix</keyword>
<protein>
    <submittedName>
        <fullName evidence="2">Uncharacterized protein</fullName>
    </submittedName>
</protein>
<keyword evidence="1" id="KW-0812">Transmembrane</keyword>
<organism evidence="2">
    <name type="scientific">marine sediment metagenome</name>
    <dbReference type="NCBI Taxonomy" id="412755"/>
    <lineage>
        <taxon>unclassified sequences</taxon>
        <taxon>metagenomes</taxon>
        <taxon>ecological metagenomes</taxon>
    </lineage>
</organism>
<comment type="caution">
    <text evidence="2">The sequence shown here is derived from an EMBL/GenBank/DDBJ whole genome shotgun (WGS) entry which is preliminary data.</text>
</comment>
<feature type="transmembrane region" description="Helical" evidence="1">
    <location>
        <begin position="30"/>
        <end position="49"/>
    </location>
</feature>
<feature type="non-terminal residue" evidence="2">
    <location>
        <position position="156"/>
    </location>
</feature>
<keyword evidence="1" id="KW-0472">Membrane</keyword>
<proteinExistence type="predicted"/>
<feature type="transmembrane region" description="Helical" evidence="1">
    <location>
        <begin position="7"/>
        <end position="24"/>
    </location>
</feature>
<gene>
    <name evidence="2" type="ORF">S12H4_33881</name>
</gene>
<evidence type="ECO:0000313" key="2">
    <source>
        <dbReference type="EMBL" id="GAJ01441.1"/>
    </source>
</evidence>
<name>X1UNH2_9ZZZZ</name>
<sequence length="156" mass="17462">MLATKSYVYAITSILVSFYFLHLVNIPRSYIILCLLLIPVYFLIGRGLLTLLNHLFQGLGLGVHNALILANGTETGDTSYQFRNFPDLGYCIKGLVVNSKHSQTDNGIFLGRKIPVYTLPELDSLINQEDIDRIFIPSTSFVVNGFHEIVENANII</sequence>
<reference evidence="2" key="1">
    <citation type="journal article" date="2014" name="Front. Microbiol.">
        <title>High frequency of phylogenetically diverse reductive dehalogenase-homologous genes in deep subseafloor sedimentary metagenomes.</title>
        <authorList>
            <person name="Kawai M."/>
            <person name="Futagami T."/>
            <person name="Toyoda A."/>
            <person name="Takaki Y."/>
            <person name="Nishi S."/>
            <person name="Hori S."/>
            <person name="Arai W."/>
            <person name="Tsubouchi T."/>
            <person name="Morono Y."/>
            <person name="Uchiyama I."/>
            <person name="Ito T."/>
            <person name="Fujiyama A."/>
            <person name="Inagaki F."/>
            <person name="Takami H."/>
        </authorList>
    </citation>
    <scope>NUCLEOTIDE SEQUENCE</scope>
    <source>
        <strain evidence="2">Expedition CK06-06</strain>
    </source>
</reference>
<dbReference type="AlphaFoldDB" id="X1UNH2"/>
<dbReference type="EMBL" id="BARW01020010">
    <property type="protein sequence ID" value="GAJ01441.1"/>
    <property type="molecule type" value="Genomic_DNA"/>
</dbReference>
<evidence type="ECO:0000256" key="1">
    <source>
        <dbReference type="SAM" id="Phobius"/>
    </source>
</evidence>